<protein>
    <submittedName>
        <fullName evidence="2">Uncharacterized protein</fullName>
    </submittedName>
</protein>
<reference evidence="2" key="2">
    <citation type="submission" date="2021-09" db="EMBL/GenBank/DDBJ databases">
        <authorList>
            <person name="Gilroy R."/>
        </authorList>
    </citation>
    <scope>NUCLEOTIDE SEQUENCE</scope>
    <source>
        <strain evidence="2">CHK135-1449</strain>
    </source>
</reference>
<organism evidence="2 3">
    <name type="scientific">Acinetobacter lwoffii</name>
    <dbReference type="NCBI Taxonomy" id="28090"/>
    <lineage>
        <taxon>Bacteria</taxon>
        <taxon>Pseudomonadati</taxon>
        <taxon>Pseudomonadota</taxon>
        <taxon>Gammaproteobacteria</taxon>
        <taxon>Moraxellales</taxon>
        <taxon>Moraxellaceae</taxon>
        <taxon>Acinetobacter</taxon>
    </lineage>
</organism>
<name>A0A9D2URV4_ACILW</name>
<sequence>MNKWLICMSIFSLSGLSFADSSFETQLRSECAQVKNYAAKGKRLYDQKQYSKALEQFEQQAAWSAFCDMHSEESGVSFSESSIATAFNNVGLSYAKLAKPQWARAWFSIYPQAKSSQFNLQQLPAPQKNSSLTGKYVRHAGFGAWSSIEVKPHQQSYQIQFNGLYMGLGSLIYGPNIGEFETMMPGHHTQTRYQQDGCKIELSFAFNPRSGQQLILKQDSGDSACGFGHNVSASGVYLKVE</sequence>
<dbReference type="InterPro" id="IPR011990">
    <property type="entry name" value="TPR-like_helical_dom_sf"/>
</dbReference>
<dbReference type="EMBL" id="DYWX01000046">
    <property type="protein sequence ID" value="HJF27478.1"/>
    <property type="molecule type" value="Genomic_DNA"/>
</dbReference>
<dbReference type="AlphaFoldDB" id="A0A9D2URV4"/>
<dbReference type="Proteomes" id="UP000787156">
    <property type="component" value="Unassembled WGS sequence"/>
</dbReference>
<proteinExistence type="predicted"/>
<dbReference type="SUPFAM" id="SSF48452">
    <property type="entry name" value="TPR-like"/>
    <property type="match status" value="1"/>
</dbReference>
<keyword evidence="1" id="KW-0732">Signal</keyword>
<evidence type="ECO:0000313" key="2">
    <source>
        <dbReference type="EMBL" id="HJF27478.1"/>
    </source>
</evidence>
<feature type="signal peptide" evidence="1">
    <location>
        <begin position="1"/>
        <end position="19"/>
    </location>
</feature>
<accession>A0A9D2URV4</accession>
<evidence type="ECO:0000313" key="3">
    <source>
        <dbReference type="Proteomes" id="UP000787156"/>
    </source>
</evidence>
<feature type="chain" id="PRO_5038844181" evidence="1">
    <location>
        <begin position="20"/>
        <end position="241"/>
    </location>
</feature>
<gene>
    <name evidence="2" type="ORF">K8V79_04405</name>
</gene>
<reference evidence="2" key="1">
    <citation type="journal article" date="2021" name="PeerJ">
        <title>Extensive microbial diversity within the chicken gut microbiome revealed by metagenomics and culture.</title>
        <authorList>
            <person name="Gilroy R."/>
            <person name="Ravi A."/>
            <person name="Getino M."/>
            <person name="Pursley I."/>
            <person name="Horton D.L."/>
            <person name="Alikhan N.F."/>
            <person name="Baker D."/>
            <person name="Gharbi K."/>
            <person name="Hall N."/>
            <person name="Watson M."/>
            <person name="Adriaenssens E.M."/>
            <person name="Foster-Nyarko E."/>
            <person name="Jarju S."/>
            <person name="Secka A."/>
            <person name="Antonio M."/>
            <person name="Oren A."/>
            <person name="Chaudhuri R.R."/>
            <person name="La Ragione R."/>
            <person name="Hildebrand F."/>
            <person name="Pallen M.J."/>
        </authorList>
    </citation>
    <scope>NUCLEOTIDE SEQUENCE</scope>
    <source>
        <strain evidence="2">CHK135-1449</strain>
    </source>
</reference>
<comment type="caution">
    <text evidence="2">The sequence shown here is derived from an EMBL/GenBank/DDBJ whole genome shotgun (WGS) entry which is preliminary data.</text>
</comment>
<evidence type="ECO:0000256" key="1">
    <source>
        <dbReference type="SAM" id="SignalP"/>
    </source>
</evidence>
<dbReference type="Gene3D" id="1.25.40.10">
    <property type="entry name" value="Tetratricopeptide repeat domain"/>
    <property type="match status" value="1"/>
</dbReference>